<evidence type="ECO:0000313" key="1">
    <source>
        <dbReference type="EMBL" id="MBB5494209.1"/>
    </source>
</evidence>
<accession>A0A840WB41</accession>
<comment type="caution">
    <text evidence="1">The sequence shown here is derived from an EMBL/GenBank/DDBJ whole genome shotgun (WGS) entry which is preliminary data.</text>
</comment>
<dbReference type="AlphaFoldDB" id="A0A840WB41"/>
<gene>
    <name evidence="1" type="ORF">HNR07_005346</name>
</gene>
<organism evidence="1 2">
    <name type="scientific">Nocardiopsis metallicus</name>
    <dbReference type="NCBI Taxonomy" id="179819"/>
    <lineage>
        <taxon>Bacteria</taxon>
        <taxon>Bacillati</taxon>
        <taxon>Actinomycetota</taxon>
        <taxon>Actinomycetes</taxon>
        <taxon>Streptosporangiales</taxon>
        <taxon>Nocardiopsidaceae</taxon>
        <taxon>Nocardiopsis</taxon>
    </lineage>
</organism>
<reference evidence="1 2" key="1">
    <citation type="submission" date="2020-08" db="EMBL/GenBank/DDBJ databases">
        <title>Sequencing the genomes of 1000 actinobacteria strains.</title>
        <authorList>
            <person name="Klenk H.-P."/>
        </authorList>
    </citation>
    <scope>NUCLEOTIDE SEQUENCE [LARGE SCALE GENOMIC DNA]</scope>
    <source>
        <strain evidence="1 2">DSM 44598</strain>
    </source>
</reference>
<name>A0A840WB41_9ACTN</name>
<sequence length="74" mass="8173">MTRESVEHGRLDALRRWREAVEPAPLAGALLSDEVVAAVRGRLRDASEHPGHPGEDDEIRRVLTEEVVPRGLLG</sequence>
<dbReference type="EMBL" id="JACHDO010000001">
    <property type="protein sequence ID" value="MBB5494209.1"/>
    <property type="molecule type" value="Genomic_DNA"/>
</dbReference>
<keyword evidence="2" id="KW-1185">Reference proteome</keyword>
<protein>
    <submittedName>
        <fullName evidence="1">Uncharacterized protein</fullName>
    </submittedName>
</protein>
<proteinExistence type="predicted"/>
<evidence type="ECO:0000313" key="2">
    <source>
        <dbReference type="Proteomes" id="UP000579647"/>
    </source>
</evidence>
<dbReference type="Proteomes" id="UP000579647">
    <property type="component" value="Unassembled WGS sequence"/>
</dbReference>